<dbReference type="AlphaFoldDB" id="A0A931MYP2"/>
<keyword evidence="5" id="KW-1185">Reference proteome</keyword>
<dbReference type="EMBL" id="JADZLT010000050">
    <property type="protein sequence ID" value="MBH0238195.1"/>
    <property type="molecule type" value="Genomic_DNA"/>
</dbReference>
<evidence type="ECO:0000259" key="3">
    <source>
        <dbReference type="PROSITE" id="PS51186"/>
    </source>
</evidence>
<dbReference type="PANTHER" id="PTHR10545:SF42">
    <property type="entry name" value="ACETYLTRANSFERASE"/>
    <property type="match status" value="1"/>
</dbReference>
<evidence type="ECO:0000256" key="1">
    <source>
        <dbReference type="ARBA" id="ARBA00022679"/>
    </source>
</evidence>
<dbReference type="RefSeq" id="WP_197311282.1">
    <property type="nucleotide sequence ID" value="NZ_JADZLT010000050.1"/>
</dbReference>
<proteinExistence type="predicted"/>
<keyword evidence="2" id="KW-0012">Acyltransferase</keyword>
<protein>
    <submittedName>
        <fullName evidence="4">GNAT family N-acetyltransferase</fullName>
    </submittedName>
</protein>
<evidence type="ECO:0000313" key="5">
    <source>
        <dbReference type="Proteomes" id="UP000631694"/>
    </source>
</evidence>
<dbReference type="InterPro" id="IPR000182">
    <property type="entry name" value="GNAT_dom"/>
</dbReference>
<organism evidence="4 5">
    <name type="scientific">Methylobrevis albus</name>
    <dbReference type="NCBI Taxonomy" id="2793297"/>
    <lineage>
        <taxon>Bacteria</taxon>
        <taxon>Pseudomonadati</taxon>
        <taxon>Pseudomonadota</taxon>
        <taxon>Alphaproteobacteria</taxon>
        <taxon>Hyphomicrobiales</taxon>
        <taxon>Pleomorphomonadaceae</taxon>
        <taxon>Methylobrevis</taxon>
    </lineage>
</organism>
<gene>
    <name evidence="4" type="ORF">I5731_10205</name>
</gene>
<dbReference type="InterPro" id="IPR051016">
    <property type="entry name" value="Diverse_Substrate_AcTransf"/>
</dbReference>
<name>A0A931MYP2_9HYPH</name>
<dbReference type="InterPro" id="IPR016181">
    <property type="entry name" value="Acyl_CoA_acyltransferase"/>
</dbReference>
<dbReference type="PROSITE" id="PS51186">
    <property type="entry name" value="GNAT"/>
    <property type="match status" value="1"/>
</dbReference>
<evidence type="ECO:0000313" key="4">
    <source>
        <dbReference type="EMBL" id="MBH0238195.1"/>
    </source>
</evidence>
<sequence length="153" mass="17007">MPDDDAIDIQPLGPGDHAAWLPLWRAYQTFYGVDIPDDVTATTWRRLLDPAEPMHGALARRVGAVVGLVHFIRHRSCWTTGDDCYLQDLFVEPARRGGGIGRRLIDHVQAAAIAAGCARVYWLTHETNTTAMVLYDKLAERSGFTEYTRPTGA</sequence>
<evidence type="ECO:0000256" key="2">
    <source>
        <dbReference type="ARBA" id="ARBA00023315"/>
    </source>
</evidence>
<keyword evidence="1" id="KW-0808">Transferase</keyword>
<dbReference type="PANTHER" id="PTHR10545">
    <property type="entry name" value="DIAMINE N-ACETYLTRANSFERASE"/>
    <property type="match status" value="1"/>
</dbReference>
<reference evidence="4" key="1">
    <citation type="submission" date="2020-12" db="EMBL/GenBank/DDBJ databases">
        <title>Methylobrevis albus sp. nov., isolated from fresh water lack sediment.</title>
        <authorList>
            <person name="Zou Q."/>
        </authorList>
    </citation>
    <scope>NUCLEOTIDE SEQUENCE</scope>
    <source>
        <strain evidence="4">L22</strain>
    </source>
</reference>
<dbReference type="Pfam" id="PF00583">
    <property type="entry name" value="Acetyltransf_1"/>
    <property type="match status" value="1"/>
</dbReference>
<dbReference type="Gene3D" id="3.40.630.30">
    <property type="match status" value="1"/>
</dbReference>
<feature type="domain" description="N-acetyltransferase" evidence="3">
    <location>
        <begin position="7"/>
        <end position="153"/>
    </location>
</feature>
<dbReference type="SUPFAM" id="SSF55729">
    <property type="entry name" value="Acyl-CoA N-acyltransferases (Nat)"/>
    <property type="match status" value="1"/>
</dbReference>
<dbReference type="Proteomes" id="UP000631694">
    <property type="component" value="Unassembled WGS sequence"/>
</dbReference>
<dbReference type="GO" id="GO:0008080">
    <property type="term" value="F:N-acetyltransferase activity"/>
    <property type="evidence" value="ECO:0007669"/>
    <property type="project" value="TreeGrafter"/>
</dbReference>
<accession>A0A931MYP2</accession>
<comment type="caution">
    <text evidence="4">The sequence shown here is derived from an EMBL/GenBank/DDBJ whole genome shotgun (WGS) entry which is preliminary data.</text>
</comment>